<dbReference type="GO" id="GO:0047617">
    <property type="term" value="F:fatty acyl-CoA hydrolase activity"/>
    <property type="evidence" value="ECO:0007669"/>
    <property type="project" value="InterPro"/>
</dbReference>
<dbReference type="PANTHER" id="PTHR11066">
    <property type="entry name" value="ACYL-COA THIOESTERASE"/>
    <property type="match status" value="1"/>
</dbReference>
<sequence length="300" mass="33945">MSAANPFPDDPEVERELAYAFETIGEDRFRVDPVPSGLLRLYGGMVVSQCLAAARLTVEEGKEAHSLHGYFYKPGQVDLANEFAVTREMDGRSFSNRLVRMSQNGHPLMNLMVSFKTPEPSASHTMTIPDVPPPEALPRVIDLVEDFGPALPERHRPFWQRRQQVEWRPVEPFPFDNREILPATRHFWFRISGPLGDELHVHQRLLAYASDLHIFHTGLGPMALGWANDYLQTASLDHAIWFHQPFRIDEWLLYALDSPAASNALALGRGNVFRRDGTLVATVSQQGLARVLDGKREDKL</sequence>
<evidence type="ECO:0000313" key="6">
    <source>
        <dbReference type="Proteomes" id="UP000190989"/>
    </source>
</evidence>
<dbReference type="SUPFAM" id="SSF54637">
    <property type="entry name" value="Thioesterase/thiol ester dehydrase-isomerase"/>
    <property type="match status" value="2"/>
</dbReference>
<evidence type="ECO:0000259" key="3">
    <source>
        <dbReference type="Pfam" id="PF02551"/>
    </source>
</evidence>
<dbReference type="InterPro" id="IPR049449">
    <property type="entry name" value="TesB_ACOT8-like_N"/>
</dbReference>
<dbReference type="Gene3D" id="2.40.160.210">
    <property type="entry name" value="Acyl-CoA thioesterase, double hotdog domain"/>
    <property type="match status" value="1"/>
</dbReference>
<dbReference type="Proteomes" id="UP000190989">
    <property type="component" value="Unassembled WGS sequence"/>
</dbReference>
<name>A0A1U6HVE3_9SPHN</name>
<dbReference type="PANTHER" id="PTHR11066:SF34">
    <property type="entry name" value="ACYL-COENZYME A THIOESTERASE 8"/>
    <property type="match status" value="1"/>
</dbReference>
<gene>
    <name evidence="5" type="ORF">SAMN06295987_103161</name>
</gene>
<dbReference type="InterPro" id="IPR025652">
    <property type="entry name" value="TesB_C"/>
</dbReference>
<comment type="similarity">
    <text evidence="1">Belongs to the C/M/P thioester hydrolase family.</text>
</comment>
<dbReference type="GO" id="GO:0006637">
    <property type="term" value="P:acyl-CoA metabolic process"/>
    <property type="evidence" value="ECO:0007669"/>
    <property type="project" value="InterPro"/>
</dbReference>
<dbReference type="EMBL" id="FVZE01000003">
    <property type="protein sequence ID" value="SLJ99770.1"/>
    <property type="molecule type" value="Genomic_DNA"/>
</dbReference>
<evidence type="ECO:0000313" key="5">
    <source>
        <dbReference type="EMBL" id="SLJ99770.1"/>
    </source>
</evidence>
<dbReference type="InterPro" id="IPR029069">
    <property type="entry name" value="HotDog_dom_sf"/>
</dbReference>
<protein>
    <submittedName>
        <fullName evidence="5">Acyl-CoA thioesterase-2</fullName>
    </submittedName>
</protein>
<dbReference type="Pfam" id="PF02551">
    <property type="entry name" value="Acyl_CoA_thio"/>
    <property type="match status" value="1"/>
</dbReference>
<keyword evidence="6" id="KW-1185">Reference proteome</keyword>
<evidence type="ECO:0000256" key="1">
    <source>
        <dbReference type="ARBA" id="ARBA00006538"/>
    </source>
</evidence>
<evidence type="ECO:0000259" key="4">
    <source>
        <dbReference type="Pfam" id="PF13622"/>
    </source>
</evidence>
<dbReference type="InterPro" id="IPR003703">
    <property type="entry name" value="Acyl_CoA_thio"/>
</dbReference>
<keyword evidence="2" id="KW-0378">Hydrolase</keyword>
<evidence type="ECO:0000256" key="2">
    <source>
        <dbReference type="ARBA" id="ARBA00022801"/>
    </source>
</evidence>
<accession>A0A1U6HVE3</accession>
<dbReference type="InterPro" id="IPR042171">
    <property type="entry name" value="Acyl-CoA_hotdog"/>
</dbReference>
<feature type="domain" description="Acyl-CoA thioesterase-like N-terminal HotDog" evidence="4">
    <location>
        <begin position="40"/>
        <end position="115"/>
    </location>
</feature>
<feature type="domain" description="Acyl-CoA thioesterase 2 C-terminal" evidence="3">
    <location>
        <begin position="181"/>
        <end position="288"/>
    </location>
</feature>
<dbReference type="CDD" id="cd03445">
    <property type="entry name" value="Thioesterase_II_repeat2"/>
    <property type="match status" value="1"/>
</dbReference>
<reference evidence="6" key="1">
    <citation type="submission" date="2017-02" db="EMBL/GenBank/DDBJ databases">
        <authorList>
            <person name="Varghese N."/>
            <person name="Submissions S."/>
        </authorList>
    </citation>
    <scope>NUCLEOTIDE SEQUENCE [LARGE SCALE GENOMIC DNA]</scope>
    <source>
        <strain evidence="6">SM117</strain>
    </source>
</reference>
<proteinExistence type="inferred from homology"/>
<dbReference type="AlphaFoldDB" id="A0A1U6HVE3"/>
<dbReference type="CDD" id="cd03444">
    <property type="entry name" value="Thioesterase_II_repeat1"/>
    <property type="match status" value="1"/>
</dbReference>
<dbReference type="STRING" id="428990.SAMN06295987_103161"/>
<organism evidence="5 6">
    <name type="scientific">Novosphingobium mathurense</name>
    <dbReference type="NCBI Taxonomy" id="428990"/>
    <lineage>
        <taxon>Bacteria</taxon>
        <taxon>Pseudomonadati</taxon>
        <taxon>Pseudomonadota</taxon>
        <taxon>Alphaproteobacteria</taxon>
        <taxon>Sphingomonadales</taxon>
        <taxon>Sphingomonadaceae</taxon>
        <taxon>Novosphingobium</taxon>
    </lineage>
</organism>
<dbReference type="GO" id="GO:0009062">
    <property type="term" value="P:fatty acid catabolic process"/>
    <property type="evidence" value="ECO:0007669"/>
    <property type="project" value="TreeGrafter"/>
</dbReference>
<dbReference type="Pfam" id="PF13622">
    <property type="entry name" value="4HBT_3"/>
    <property type="match status" value="1"/>
</dbReference>
<dbReference type="RefSeq" id="WP_245829067.1">
    <property type="nucleotide sequence ID" value="NZ_FVZE01000003.1"/>
</dbReference>